<feature type="compositionally biased region" description="Polar residues" evidence="1">
    <location>
        <begin position="142"/>
        <end position="152"/>
    </location>
</feature>
<feature type="compositionally biased region" description="Low complexity" evidence="1">
    <location>
        <begin position="155"/>
        <end position="168"/>
    </location>
</feature>
<dbReference type="OMA" id="MANNEWS"/>
<proteinExistence type="predicted"/>
<accession>A0A226E766</accession>
<reference evidence="2 3" key="1">
    <citation type="submission" date="2015-12" db="EMBL/GenBank/DDBJ databases">
        <title>The genome of Folsomia candida.</title>
        <authorList>
            <person name="Faddeeva A."/>
            <person name="Derks M.F."/>
            <person name="Anvar Y."/>
            <person name="Smit S."/>
            <person name="Van Straalen N."/>
            <person name="Roelofs D."/>
        </authorList>
    </citation>
    <scope>NUCLEOTIDE SEQUENCE [LARGE SCALE GENOMIC DNA]</scope>
    <source>
        <strain evidence="2 3">VU population</strain>
        <tissue evidence="2">Whole body</tissue>
    </source>
</reference>
<name>A0A226E766_FOLCA</name>
<gene>
    <name evidence="2" type="ORF">Fcan01_12323</name>
</gene>
<protein>
    <submittedName>
        <fullName evidence="2">Uncharacterized protein</fullName>
    </submittedName>
</protein>
<keyword evidence="3" id="KW-1185">Reference proteome</keyword>
<evidence type="ECO:0000313" key="3">
    <source>
        <dbReference type="Proteomes" id="UP000198287"/>
    </source>
</evidence>
<dbReference type="EMBL" id="LNIX01000006">
    <property type="protein sequence ID" value="OXA52934.1"/>
    <property type="molecule type" value="Genomic_DNA"/>
</dbReference>
<evidence type="ECO:0000256" key="1">
    <source>
        <dbReference type="SAM" id="MobiDB-lite"/>
    </source>
</evidence>
<feature type="region of interest" description="Disordered" evidence="1">
    <location>
        <begin position="142"/>
        <end position="173"/>
    </location>
</feature>
<dbReference type="AlphaFoldDB" id="A0A226E766"/>
<comment type="caution">
    <text evidence="2">The sequence shown here is derived from an EMBL/GenBank/DDBJ whole genome shotgun (WGS) entry which is preliminary data.</text>
</comment>
<evidence type="ECO:0000313" key="2">
    <source>
        <dbReference type="EMBL" id="OXA52934.1"/>
    </source>
</evidence>
<dbReference type="Proteomes" id="UP000198287">
    <property type="component" value="Unassembled WGS sequence"/>
</dbReference>
<organism evidence="2 3">
    <name type="scientific">Folsomia candida</name>
    <name type="common">Springtail</name>
    <dbReference type="NCBI Taxonomy" id="158441"/>
    <lineage>
        <taxon>Eukaryota</taxon>
        <taxon>Metazoa</taxon>
        <taxon>Ecdysozoa</taxon>
        <taxon>Arthropoda</taxon>
        <taxon>Hexapoda</taxon>
        <taxon>Collembola</taxon>
        <taxon>Entomobryomorpha</taxon>
        <taxon>Isotomoidea</taxon>
        <taxon>Isotomidae</taxon>
        <taxon>Proisotominae</taxon>
        <taxon>Folsomia</taxon>
    </lineage>
</organism>
<sequence length="228" mass="25042">MANNEWSNSRVLFSDMFSFSFEPEILTFLWGICAKKADGIQRDYRYLLPSSSSLLQIFVPHSPERSNFLSFLKNTITTGRSVVLVGFSSYGAFKVLQKLRYEGLVGIKDSVTQFANYLTTPKNLTTSNGLELALRTTVPKSSVIPSSSNLATRPSDLSLSNGGDSSNGTSHANTLHSRLNEINVPADHFSVTPINGEIATGDEDMLEVQGQYFGPVDQGIETFNPEMI</sequence>
<dbReference type="OrthoDB" id="10671155at2759"/>